<dbReference type="PANTHER" id="PTHR11592">
    <property type="entry name" value="GLUTATHIONE PEROXIDASE"/>
    <property type="match status" value="1"/>
</dbReference>
<evidence type="ECO:0000256" key="2">
    <source>
        <dbReference type="ARBA" id="ARBA00022559"/>
    </source>
</evidence>
<reference evidence="7 9" key="1">
    <citation type="journal article" date="2015" name="Int. J. Syst. Evol. Microbiol.">
        <title>Complete genome sequence of Salinicoccus halodurans H3B36, isolated from the Qaidam Basin in China.</title>
        <authorList>
            <person name="Jiang K."/>
            <person name="Xue Y."/>
            <person name="Ma Y."/>
        </authorList>
    </citation>
    <scope>NUCLEOTIDE SEQUENCE [LARGE SCALE GENOMIC DNA]</scope>
    <source>
        <strain evidence="7 9">H3B36</strain>
    </source>
</reference>
<dbReference type="Pfam" id="PF00255">
    <property type="entry name" value="GSHPx"/>
    <property type="match status" value="1"/>
</dbReference>
<sequence>MKTQFYDLEAKDDEGRLVRMSDFKGKVILIVNTASECGFKNQLSDLETLYQKYKDEGFVILAFPSDNFMNQEPLSAAEAKEHYNTDYGVTFRIMEKTDVIGKSIHPLYKYLTEGKSGLLINRIKWNYTKFLVSREGKIAYRYAPQRAPSSFEEDVKNLLRGLD</sequence>
<dbReference type="InterPro" id="IPR036249">
    <property type="entry name" value="Thioredoxin-like_sf"/>
</dbReference>
<dbReference type="PANTHER" id="PTHR11592:SF78">
    <property type="entry name" value="GLUTATHIONE PEROXIDASE"/>
    <property type="match status" value="1"/>
</dbReference>
<keyword evidence="9" id="KW-1185">Reference proteome</keyword>
<proteinExistence type="inferred from homology"/>
<dbReference type="Proteomes" id="UP000183090">
    <property type="component" value="Unassembled WGS sequence"/>
</dbReference>
<reference evidence="8 10" key="3">
    <citation type="submission" date="2016-10" db="EMBL/GenBank/DDBJ databases">
        <authorList>
            <person name="Varghese N."/>
            <person name="Submissions S."/>
        </authorList>
    </citation>
    <scope>NUCLEOTIDE SEQUENCE [LARGE SCALE GENOMIC DNA]</scope>
    <source>
        <strain evidence="8 10">CGMCC 1.6501</strain>
    </source>
</reference>
<dbReference type="GO" id="GO:0004601">
    <property type="term" value="F:peroxidase activity"/>
    <property type="evidence" value="ECO:0007669"/>
    <property type="project" value="UniProtKB-KW"/>
</dbReference>
<dbReference type="InterPro" id="IPR013766">
    <property type="entry name" value="Thioredoxin_domain"/>
</dbReference>
<evidence type="ECO:0000256" key="4">
    <source>
        <dbReference type="PIRSR" id="PIRSR000303-1"/>
    </source>
</evidence>
<evidence type="ECO:0000313" key="8">
    <source>
        <dbReference type="EMBL" id="SFK56454.1"/>
    </source>
</evidence>
<dbReference type="Gene3D" id="3.40.30.10">
    <property type="entry name" value="Glutaredoxin"/>
    <property type="match status" value="1"/>
</dbReference>
<gene>
    <name evidence="7" type="ORF">AAT16_06055</name>
    <name evidence="8" type="ORF">SAMN05216235_0450</name>
</gene>
<dbReference type="RefSeq" id="WP_046790013.1">
    <property type="nucleotide sequence ID" value="NZ_CP011366.1"/>
</dbReference>
<evidence type="ECO:0000256" key="1">
    <source>
        <dbReference type="ARBA" id="ARBA00006926"/>
    </source>
</evidence>
<dbReference type="GO" id="GO:0034599">
    <property type="term" value="P:cellular response to oxidative stress"/>
    <property type="evidence" value="ECO:0007669"/>
    <property type="project" value="TreeGrafter"/>
</dbReference>
<dbReference type="InterPro" id="IPR000889">
    <property type="entry name" value="Glutathione_peroxidase"/>
</dbReference>
<dbReference type="FunFam" id="3.40.30.10:FF:000010">
    <property type="entry name" value="Glutathione peroxidase"/>
    <property type="match status" value="1"/>
</dbReference>
<protein>
    <recommendedName>
        <fullName evidence="5">Glutathione peroxidase</fullName>
    </recommendedName>
</protein>
<dbReference type="PIRSF" id="PIRSF000303">
    <property type="entry name" value="Glutathion_perox"/>
    <property type="match status" value="1"/>
</dbReference>
<keyword evidence="2 5" id="KW-0575">Peroxidase</keyword>
<dbReference type="CDD" id="cd00340">
    <property type="entry name" value="GSH_Peroxidase"/>
    <property type="match status" value="1"/>
</dbReference>
<feature type="domain" description="Thioredoxin" evidence="6">
    <location>
        <begin position="1"/>
        <end position="163"/>
    </location>
</feature>
<dbReference type="SUPFAM" id="SSF52833">
    <property type="entry name" value="Thioredoxin-like"/>
    <property type="match status" value="1"/>
</dbReference>
<dbReference type="AlphaFoldDB" id="A0A0F7D491"/>
<accession>A0A0F7D491</accession>
<keyword evidence="3 5" id="KW-0560">Oxidoreductase</keyword>
<dbReference type="Proteomes" id="UP000034029">
    <property type="component" value="Chromosome"/>
</dbReference>
<feature type="active site" evidence="4">
    <location>
        <position position="37"/>
    </location>
</feature>
<evidence type="ECO:0000313" key="9">
    <source>
        <dbReference type="Proteomes" id="UP000034029"/>
    </source>
</evidence>
<name>A0A0F7D491_9STAP</name>
<dbReference type="EMBL" id="CP011366">
    <property type="protein sequence ID" value="AKG73825.1"/>
    <property type="molecule type" value="Genomic_DNA"/>
</dbReference>
<evidence type="ECO:0000313" key="10">
    <source>
        <dbReference type="Proteomes" id="UP000183090"/>
    </source>
</evidence>
<comment type="similarity">
    <text evidence="1 5">Belongs to the glutathione peroxidase family.</text>
</comment>
<dbReference type="PROSITE" id="PS51352">
    <property type="entry name" value="THIOREDOXIN_2"/>
    <property type="match status" value="1"/>
</dbReference>
<evidence type="ECO:0000256" key="3">
    <source>
        <dbReference type="ARBA" id="ARBA00023002"/>
    </source>
</evidence>
<dbReference type="PROSITE" id="PS51355">
    <property type="entry name" value="GLUTATHIONE_PEROXID_3"/>
    <property type="match status" value="1"/>
</dbReference>
<dbReference type="EMBL" id="FOTB01000001">
    <property type="protein sequence ID" value="SFK56454.1"/>
    <property type="molecule type" value="Genomic_DNA"/>
</dbReference>
<evidence type="ECO:0000259" key="6">
    <source>
        <dbReference type="PROSITE" id="PS51352"/>
    </source>
</evidence>
<evidence type="ECO:0000256" key="5">
    <source>
        <dbReference type="RuleBase" id="RU000499"/>
    </source>
</evidence>
<dbReference type="PRINTS" id="PR01011">
    <property type="entry name" value="GLUTPROXDASE"/>
</dbReference>
<reference evidence="9" key="2">
    <citation type="submission" date="2015-04" db="EMBL/GenBank/DDBJ databases">
        <title>Complete genome sequence of Salinicoccus halodurans strain H3B36, isolated from the Qaidam basin of China.</title>
        <authorList>
            <person name="Ma Y."/>
            <person name="Jiang K."/>
            <person name="Xue Y."/>
        </authorList>
    </citation>
    <scope>NUCLEOTIDE SEQUENCE [LARGE SCALE GENOMIC DNA]</scope>
    <source>
        <strain evidence="9">H3B36</strain>
    </source>
</reference>
<evidence type="ECO:0000313" key="7">
    <source>
        <dbReference type="EMBL" id="AKG73825.1"/>
    </source>
</evidence>
<dbReference type="KEGG" id="shv:AAT16_06055"/>
<organism evidence="8 10">
    <name type="scientific">Salinicoccus halodurans</name>
    <dbReference type="NCBI Taxonomy" id="407035"/>
    <lineage>
        <taxon>Bacteria</taxon>
        <taxon>Bacillati</taxon>
        <taxon>Bacillota</taxon>
        <taxon>Bacilli</taxon>
        <taxon>Bacillales</taxon>
        <taxon>Staphylococcaceae</taxon>
        <taxon>Salinicoccus</taxon>
    </lineage>
</organism>
<dbReference type="OrthoDB" id="9789406at2"/>